<dbReference type="InterPro" id="IPR036388">
    <property type="entry name" value="WH-like_DNA-bd_sf"/>
</dbReference>
<keyword evidence="3" id="KW-1133">Transmembrane helix</keyword>
<dbReference type="OrthoDB" id="9807521at2"/>
<dbReference type="SUPFAM" id="SSF46894">
    <property type="entry name" value="C-terminal effector domain of the bipartite response regulators"/>
    <property type="match status" value="1"/>
</dbReference>
<dbReference type="Gene3D" id="3.40.50.10070">
    <property type="entry name" value="TolB, N-terminal domain"/>
    <property type="match status" value="1"/>
</dbReference>
<name>A0A2G1QKB6_9HYPH</name>
<dbReference type="SUPFAM" id="SSF52964">
    <property type="entry name" value="TolB, N-terminal domain"/>
    <property type="match status" value="1"/>
</dbReference>
<proteinExistence type="predicted"/>
<evidence type="ECO:0000256" key="1">
    <source>
        <dbReference type="ARBA" id="ARBA00023125"/>
    </source>
</evidence>
<dbReference type="GO" id="GO:0003677">
    <property type="term" value="F:DNA binding"/>
    <property type="evidence" value="ECO:0007669"/>
    <property type="project" value="UniProtKB-UniRule"/>
</dbReference>
<dbReference type="InterPro" id="IPR011990">
    <property type="entry name" value="TPR-like_helical_dom_sf"/>
</dbReference>
<dbReference type="InterPro" id="IPR001867">
    <property type="entry name" value="OmpR/PhoB-type_DNA-bd"/>
</dbReference>
<dbReference type="Pfam" id="PF00486">
    <property type="entry name" value="Trans_reg_C"/>
    <property type="match status" value="1"/>
</dbReference>
<dbReference type="GO" id="GO:0000160">
    <property type="term" value="P:phosphorelay signal transduction system"/>
    <property type="evidence" value="ECO:0007669"/>
    <property type="project" value="InterPro"/>
</dbReference>
<feature type="transmembrane region" description="Helical" evidence="3">
    <location>
        <begin position="150"/>
        <end position="167"/>
    </location>
</feature>
<feature type="domain" description="OmpR/PhoB-type" evidence="4">
    <location>
        <begin position="21"/>
        <end position="119"/>
    </location>
</feature>
<keyword evidence="3" id="KW-0812">Transmembrane</keyword>
<dbReference type="GO" id="GO:0006355">
    <property type="term" value="P:regulation of DNA-templated transcription"/>
    <property type="evidence" value="ECO:0007669"/>
    <property type="project" value="InterPro"/>
</dbReference>
<evidence type="ECO:0000256" key="2">
    <source>
        <dbReference type="PROSITE-ProRule" id="PRU01091"/>
    </source>
</evidence>
<keyword evidence="3" id="KW-0472">Membrane</keyword>
<dbReference type="SMART" id="SM00028">
    <property type="entry name" value="TPR"/>
    <property type="match status" value="3"/>
</dbReference>
<sequence length="577" mass="63743">MPGELWPVKGDHTVGSMALSEQRFRLLDWLVDAPSGRISRDGEEAKLEPKMMDVLVFLAGHPNLVISRSTLEEAVWADTIVSYETLTSTVQKLRKVLGDDARDPRYIETVSKKGYRMVAPVTLPGHEGSHALRTRDAGSTPRTTPARRRLLTALGAILVVLAILAVFRTGQVDEAGPLAVSRFPEKSVAILPFKNVGGDSTQDYFADGITIDLITDVSKISGLFVIAQNSTFAYKDDPAPLDQIARDLGARYLVQGSVRRSGDHVRVNVNIVDSETGAYLWTDRYDRQLSDVFALQDDLTKQIVTALSVRLTPHEEVGLSEYAKVDPAAYDLYLKGQARVAVYSPEANAEAREFFEQSIAMDPSFGRAQGGLALAHAVDATFGWSNDPDLSRRLAAKHARAALALDERSPQMHYVLAQVYGSERRIEDGIAELREAVALDANYADGHVVLGLFLAYAGRPEDAIVSIRKGMKLSPRHGYIYPYALSNAYFVMERYDEAVAIIENVLERNNNFQQGRLLLISIYGLLDRKDDAEWEIAEVLAALPGFSIADEEARVRFARPDLRARYVAGLRKAGLPR</sequence>
<evidence type="ECO:0000256" key="3">
    <source>
        <dbReference type="SAM" id="Phobius"/>
    </source>
</evidence>
<comment type="caution">
    <text evidence="5">The sequence shown here is derived from an EMBL/GenBank/DDBJ whole genome shotgun (WGS) entry which is preliminary data.</text>
</comment>
<accession>A0A2G1QKB6</accession>
<dbReference type="AlphaFoldDB" id="A0A2G1QKB6"/>
<keyword evidence="1 2" id="KW-0238">DNA-binding</keyword>
<evidence type="ECO:0000313" key="6">
    <source>
        <dbReference type="Proteomes" id="UP000221168"/>
    </source>
</evidence>
<dbReference type="InterPro" id="IPR016032">
    <property type="entry name" value="Sig_transdc_resp-reg_C-effctor"/>
</dbReference>
<dbReference type="CDD" id="cd00383">
    <property type="entry name" value="trans_reg_C"/>
    <property type="match status" value="1"/>
</dbReference>
<dbReference type="SMART" id="SM00862">
    <property type="entry name" value="Trans_reg_C"/>
    <property type="match status" value="1"/>
</dbReference>
<dbReference type="Gene3D" id="1.10.10.10">
    <property type="entry name" value="Winged helix-like DNA-binding domain superfamily/Winged helix DNA-binding domain"/>
    <property type="match status" value="1"/>
</dbReference>
<keyword evidence="6" id="KW-1185">Reference proteome</keyword>
<evidence type="ECO:0000313" key="5">
    <source>
        <dbReference type="EMBL" id="PHP65648.1"/>
    </source>
</evidence>
<dbReference type="SUPFAM" id="SSF48452">
    <property type="entry name" value="TPR-like"/>
    <property type="match status" value="1"/>
</dbReference>
<dbReference type="InterPro" id="IPR019734">
    <property type="entry name" value="TPR_rpt"/>
</dbReference>
<gene>
    <name evidence="5" type="ORF">CSC94_17515</name>
</gene>
<dbReference type="Gene3D" id="1.25.40.10">
    <property type="entry name" value="Tetratricopeptide repeat domain"/>
    <property type="match status" value="1"/>
</dbReference>
<reference evidence="5 6" key="1">
    <citation type="submission" date="2017-10" db="EMBL/GenBank/DDBJ databases">
        <title>Sedimentibacterium mangrovi gen. nov., sp. nov., a novel member of family Phyllobacteriacea isolated from mangrove sediment.</title>
        <authorList>
            <person name="Liao H."/>
            <person name="Tian Y."/>
        </authorList>
    </citation>
    <scope>NUCLEOTIDE SEQUENCE [LARGE SCALE GENOMIC DNA]</scope>
    <source>
        <strain evidence="5 6">X9-2-2</strain>
    </source>
</reference>
<organism evidence="5 6">
    <name type="scientific">Zhengella mangrovi</name>
    <dbReference type="NCBI Taxonomy" id="1982044"/>
    <lineage>
        <taxon>Bacteria</taxon>
        <taxon>Pseudomonadati</taxon>
        <taxon>Pseudomonadota</taxon>
        <taxon>Alphaproteobacteria</taxon>
        <taxon>Hyphomicrobiales</taxon>
        <taxon>Notoacmeibacteraceae</taxon>
        <taxon>Zhengella</taxon>
    </lineage>
</organism>
<dbReference type="PROSITE" id="PS51755">
    <property type="entry name" value="OMPR_PHOB"/>
    <property type="match status" value="1"/>
</dbReference>
<dbReference type="Pfam" id="PF13181">
    <property type="entry name" value="TPR_8"/>
    <property type="match status" value="1"/>
</dbReference>
<feature type="DNA-binding region" description="OmpR/PhoB-type" evidence="2">
    <location>
        <begin position="21"/>
        <end position="119"/>
    </location>
</feature>
<protein>
    <recommendedName>
        <fullName evidence="4">OmpR/PhoB-type domain-containing protein</fullName>
    </recommendedName>
</protein>
<evidence type="ECO:0000259" key="4">
    <source>
        <dbReference type="PROSITE" id="PS51755"/>
    </source>
</evidence>
<dbReference type="EMBL" id="PDVP01000013">
    <property type="protein sequence ID" value="PHP65648.1"/>
    <property type="molecule type" value="Genomic_DNA"/>
</dbReference>
<dbReference type="Proteomes" id="UP000221168">
    <property type="component" value="Unassembled WGS sequence"/>
</dbReference>